<evidence type="ECO:0000313" key="7">
    <source>
        <dbReference type="Proteomes" id="UP000007013"/>
    </source>
</evidence>
<dbReference type="InterPro" id="IPR052561">
    <property type="entry name" value="ComplexI_Subunit1"/>
</dbReference>
<evidence type="ECO:0000256" key="4">
    <source>
        <dbReference type="ARBA" id="ARBA00023136"/>
    </source>
</evidence>
<evidence type="ECO:0000256" key="3">
    <source>
        <dbReference type="ARBA" id="ARBA00022989"/>
    </source>
</evidence>
<dbReference type="RefSeq" id="WP_012375274.1">
    <property type="nucleotide sequence ID" value="NC_010571.1"/>
</dbReference>
<feature type="transmembrane region" description="Helical" evidence="5">
    <location>
        <begin position="98"/>
        <end position="117"/>
    </location>
</feature>
<dbReference type="eggNOG" id="COG0650">
    <property type="taxonomic scope" value="Bacteria"/>
</dbReference>
<keyword evidence="3 5" id="KW-1133">Transmembrane helix</keyword>
<feature type="transmembrane region" description="Helical" evidence="5">
    <location>
        <begin position="215"/>
        <end position="234"/>
    </location>
</feature>
<evidence type="ECO:0000256" key="1">
    <source>
        <dbReference type="ARBA" id="ARBA00004141"/>
    </source>
</evidence>
<evidence type="ECO:0000256" key="2">
    <source>
        <dbReference type="ARBA" id="ARBA00022692"/>
    </source>
</evidence>
<dbReference type="OrthoDB" id="9778499at2"/>
<dbReference type="AlphaFoldDB" id="B1ZSE0"/>
<gene>
    <name evidence="6" type="ordered locus">Oter_2457</name>
</gene>
<protein>
    <submittedName>
        <fullName evidence="6">Respiratory-chain NADH dehydrogenase, subunit 1</fullName>
    </submittedName>
</protein>
<evidence type="ECO:0000256" key="5">
    <source>
        <dbReference type="SAM" id="Phobius"/>
    </source>
</evidence>
<proteinExistence type="predicted"/>
<dbReference type="Proteomes" id="UP000007013">
    <property type="component" value="Chromosome"/>
</dbReference>
<dbReference type="EMBL" id="CP001032">
    <property type="protein sequence ID" value="ACB75739.1"/>
    <property type="molecule type" value="Genomic_DNA"/>
</dbReference>
<dbReference type="HOGENOM" id="CLU_015134_2_0_0"/>
<keyword evidence="4 5" id="KW-0472">Membrane</keyword>
<dbReference type="Pfam" id="PF00146">
    <property type="entry name" value="NADHdh"/>
    <property type="match status" value="1"/>
</dbReference>
<reference evidence="6 7" key="1">
    <citation type="journal article" date="2011" name="J. Bacteriol.">
        <title>Genome sequence of the verrucomicrobium Opitutus terrae PB90-1, an abundant inhabitant of rice paddy soil ecosystems.</title>
        <authorList>
            <person name="van Passel M.W."/>
            <person name="Kant R."/>
            <person name="Palva A."/>
            <person name="Copeland A."/>
            <person name="Lucas S."/>
            <person name="Lapidus A."/>
            <person name="Glavina del Rio T."/>
            <person name="Pitluck S."/>
            <person name="Goltsman E."/>
            <person name="Clum A."/>
            <person name="Sun H."/>
            <person name="Schmutz J."/>
            <person name="Larimer F.W."/>
            <person name="Land M.L."/>
            <person name="Hauser L."/>
            <person name="Kyrpides N."/>
            <person name="Mikhailova N."/>
            <person name="Richardson P.P."/>
            <person name="Janssen P.H."/>
            <person name="de Vos W.M."/>
            <person name="Smidt H."/>
        </authorList>
    </citation>
    <scope>NUCLEOTIDE SEQUENCE [LARGE SCALE GENOMIC DNA]</scope>
    <source>
        <strain evidence="7">DSM 11246 / JCM 15787 / PB90-1</strain>
    </source>
</reference>
<dbReference type="PANTHER" id="PTHR43359:SF1">
    <property type="entry name" value="FORMATE HYDROGENLYASE SUBUNIT 4-RELATED"/>
    <property type="match status" value="1"/>
</dbReference>
<accession>B1ZSE0</accession>
<feature type="transmembrane region" description="Helical" evidence="5">
    <location>
        <begin position="162"/>
        <end position="183"/>
    </location>
</feature>
<keyword evidence="7" id="KW-1185">Reference proteome</keyword>
<evidence type="ECO:0000313" key="6">
    <source>
        <dbReference type="EMBL" id="ACB75739.1"/>
    </source>
</evidence>
<dbReference type="STRING" id="452637.Oter_2457"/>
<feature type="transmembrane region" description="Helical" evidence="5">
    <location>
        <begin position="132"/>
        <end position="150"/>
    </location>
</feature>
<sequence>MRLAFDLIFRLALWLLIAPLIPGIINKVKAWVAGRRGPPVLQLYYDLGRLWQKGVVLSTVVSPGHVTGPAIAWVALAGAAMLLPVGSLWSTVVFRGDAFLFIYLLALARFCTVSAALDTGSAFEGMGAAREVSYAVIAEAALIAGLLALARQSGSLALAEMLAPSAGAGAALLGAGLFTVLLAENSRVPFDDPNTHLELTMVHEAMVLDHSGPPLAAILHGAALKLLIFSVLLAEAVLPIGKLPPLAAFAALGAAVLAIAVAVGLVESLMARAAFKRVPLLLTTGFLLCLFALLAAWKSAEATRDEVRRDQAVSGALGERALPTLPRPGDFRVVTRPSGGGGRVEGGCS</sequence>
<name>B1ZSE0_OPITP</name>
<organism evidence="6 7">
    <name type="scientific">Opitutus terrae (strain DSM 11246 / JCM 15787 / PB90-1)</name>
    <dbReference type="NCBI Taxonomy" id="452637"/>
    <lineage>
        <taxon>Bacteria</taxon>
        <taxon>Pseudomonadati</taxon>
        <taxon>Verrucomicrobiota</taxon>
        <taxon>Opitutia</taxon>
        <taxon>Opitutales</taxon>
        <taxon>Opitutaceae</taxon>
        <taxon>Opitutus</taxon>
    </lineage>
</organism>
<feature type="transmembrane region" description="Helical" evidence="5">
    <location>
        <begin position="70"/>
        <end position="91"/>
    </location>
</feature>
<feature type="transmembrane region" description="Helical" evidence="5">
    <location>
        <begin position="7"/>
        <end position="25"/>
    </location>
</feature>
<dbReference type="InterPro" id="IPR001694">
    <property type="entry name" value="NADH_UbQ_OxRdtase_su1/FPO"/>
</dbReference>
<feature type="transmembrane region" description="Helical" evidence="5">
    <location>
        <begin position="278"/>
        <end position="297"/>
    </location>
</feature>
<keyword evidence="2 5" id="KW-0812">Transmembrane</keyword>
<dbReference type="PANTHER" id="PTHR43359">
    <property type="entry name" value="FORMATE HYDROGENLYASE SUBUNIT 4"/>
    <property type="match status" value="1"/>
</dbReference>
<comment type="subcellular location">
    <subcellularLocation>
        <location evidence="1">Membrane</location>
        <topology evidence="1">Multi-pass membrane protein</topology>
    </subcellularLocation>
</comment>
<feature type="transmembrane region" description="Helical" evidence="5">
    <location>
        <begin position="246"/>
        <end position="266"/>
    </location>
</feature>
<dbReference type="KEGG" id="ote:Oter_2457"/>
<dbReference type="GO" id="GO:0005886">
    <property type="term" value="C:plasma membrane"/>
    <property type="evidence" value="ECO:0007669"/>
    <property type="project" value="TreeGrafter"/>
</dbReference>